<dbReference type="InterPro" id="IPR036457">
    <property type="entry name" value="PPM-type-like_dom_sf"/>
</dbReference>
<keyword evidence="3" id="KW-0808">Transferase</keyword>
<dbReference type="Pfam" id="PF13185">
    <property type="entry name" value="GAF_2"/>
    <property type="match status" value="1"/>
</dbReference>
<evidence type="ECO:0000256" key="4">
    <source>
        <dbReference type="ARBA" id="ARBA00022723"/>
    </source>
</evidence>
<dbReference type="SUPFAM" id="SSF55785">
    <property type="entry name" value="PYP-like sensor domain (PAS domain)"/>
    <property type="match status" value="1"/>
</dbReference>
<dbReference type="Proteomes" id="UP000182841">
    <property type="component" value="Unassembled WGS sequence"/>
</dbReference>
<evidence type="ECO:0000256" key="10">
    <source>
        <dbReference type="ARBA" id="ARBA00022912"/>
    </source>
</evidence>
<evidence type="ECO:0000256" key="5">
    <source>
        <dbReference type="ARBA" id="ARBA00022741"/>
    </source>
</evidence>
<keyword evidence="11" id="KW-0464">Manganese</keyword>
<dbReference type="SUPFAM" id="SSF81606">
    <property type="entry name" value="PP2C-like"/>
    <property type="match status" value="1"/>
</dbReference>
<evidence type="ECO:0000256" key="3">
    <source>
        <dbReference type="ARBA" id="ARBA00022679"/>
    </source>
</evidence>
<keyword evidence="10" id="KW-0904">Protein phosphatase</keyword>
<comment type="function">
    <text evidence="13">Primarily acts as an independent SigF regulator that is sensitive to the osmosensory signal, mediating the cross talk of PknD with the SigF regulon. Possesses both phosphatase and kinase activities. The kinase domain functions as a classic anti-sigma factor-like kinase to phosphorylate the anti-anti-sigma factor domain at the canonical regulatory site, and the phosphatase domain antagonizes this activity.</text>
</comment>
<feature type="domain" description="PAS" evidence="17">
    <location>
        <begin position="185"/>
        <end position="229"/>
    </location>
</feature>
<evidence type="ECO:0000256" key="13">
    <source>
        <dbReference type="ARBA" id="ARBA00056274"/>
    </source>
</evidence>
<dbReference type="Pfam" id="PF08448">
    <property type="entry name" value="PAS_4"/>
    <property type="match status" value="1"/>
</dbReference>
<dbReference type="EC" id="3.1.3.16" evidence="1"/>
<accession>A0A1H9TVS7</accession>
<dbReference type="GO" id="GO:0005524">
    <property type="term" value="F:ATP binding"/>
    <property type="evidence" value="ECO:0007669"/>
    <property type="project" value="UniProtKB-KW"/>
</dbReference>
<reference evidence="19" key="1">
    <citation type="submission" date="2016-10" db="EMBL/GenBank/DDBJ databases">
        <authorList>
            <person name="Varghese N."/>
            <person name="Submissions S."/>
        </authorList>
    </citation>
    <scope>NUCLEOTIDE SEQUENCE [LARGE SCALE GENOMIC DNA]</scope>
    <source>
        <strain evidence="19">CGMCC 4.6825</strain>
    </source>
</reference>
<evidence type="ECO:0000256" key="8">
    <source>
        <dbReference type="ARBA" id="ARBA00022840"/>
    </source>
</evidence>
<keyword evidence="4" id="KW-0479">Metal-binding</keyword>
<dbReference type="Gene3D" id="3.60.40.10">
    <property type="entry name" value="PPM-type phosphatase domain"/>
    <property type="match status" value="1"/>
</dbReference>
<evidence type="ECO:0000256" key="15">
    <source>
        <dbReference type="ARBA" id="ARBA00081350"/>
    </source>
</evidence>
<dbReference type="GO" id="GO:0046872">
    <property type="term" value="F:metal ion binding"/>
    <property type="evidence" value="ECO:0007669"/>
    <property type="project" value="UniProtKB-KW"/>
</dbReference>
<dbReference type="Gene3D" id="3.30.450.20">
    <property type="entry name" value="PAS domain"/>
    <property type="match status" value="1"/>
</dbReference>
<keyword evidence="7" id="KW-0378">Hydrolase</keyword>
<dbReference type="InterPro" id="IPR001932">
    <property type="entry name" value="PPM-type_phosphatase-like_dom"/>
</dbReference>
<evidence type="ECO:0000259" key="17">
    <source>
        <dbReference type="PROSITE" id="PS50112"/>
    </source>
</evidence>
<gene>
    <name evidence="18" type="ORF">SAMN05421870_10711</name>
</gene>
<keyword evidence="2" id="KW-0597">Phosphoprotein</keyword>
<dbReference type="STRING" id="943816.AN217_16360"/>
<evidence type="ECO:0000256" key="6">
    <source>
        <dbReference type="ARBA" id="ARBA00022777"/>
    </source>
</evidence>
<evidence type="ECO:0000256" key="12">
    <source>
        <dbReference type="ARBA" id="ARBA00047761"/>
    </source>
</evidence>
<dbReference type="SUPFAM" id="SSF55781">
    <property type="entry name" value="GAF domain-like"/>
    <property type="match status" value="2"/>
</dbReference>
<dbReference type="InterPro" id="IPR052016">
    <property type="entry name" value="Bact_Sigma-Reg"/>
</dbReference>
<dbReference type="PANTHER" id="PTHR43156:SF2">
    <property type="entry name" value="STAGE II SPORULATION PROTEIN E"/>
    <property type="match status" value="1"/>
</dbReference>
<evidence type="ECO:0000313" key="19">
    <source>
        <dbReference type="Proteomes" id="UP000182841"/>
    </source>
</evidence>
<evidence type="ECO:0000313" key="18">
    <source>
        <dbReference type="EMBL" id="SES00853.1"/>
    </source>
</evidence>
<dbReference type="Gene3D" id="3.30.450.40">
    <property type="match status" value="1"/>
</dbReference>
<sequence>MSDTVRSAESDEPDWGRLDAVMSEAMAATGASMGLLYLLPPGERVLRLAVVVGVSRRIAAPWARVPLEAPIPVAVAMRQRRIVWLASQEEMARRYPRVGLVLPYDFRLAAAPILTSGAARGGIVLLWPSAHPTKLSTHERHVVGASCRSASRVLRQAADSGRPLLPQDEPRLLEPGPPREPEPAEAAAAVAFLERLPDGCCSLNVEGRIVFLNPGAAALVGADAESLLGTRPWESLPWLHDPVFEDRYRAAVIARQPTTFTARRPPDTWLSFRLFPGEGGVSVHITPAATEQALQPPDHPPAEPGPPGGATALYHLTHLAAVLSEAVGVADVVELVADQLVPAFGPGAMALMTAEEGRLHIVGHRGFPAEAMERSDAVPLSSGTPAARVLASGVPAFFASAADLERAHAHQAQQDGMAAWAFLPLTASGSPIGTLVLAYDQPHPFTSPERALFTSLAGLIAQALDRARLYDTQRRLAHSLQTGLLPHSLARIPSLEVAARYLPAGRGMDIGGDFYDLVRSDPGSAAAAIGDVQGHNTTAAALMGQVRTAVHTHATAGVPPGEILARTNRLLIDLDTGLFTSCLYAHLDLTRNEVSLATAGHPPPLLRHPDGRTEILDLPPGLLLGIEPDSAYPTTRVPLAPGSVLALYTDGLVEIPGADIGACTAALARRLAEATESDLDALADTLADPSARQVPVTDDIALLLLRPTGT</sequence>
<dbReference type="InterPro" id="IPR013656">
    <property type="entry name" value="PAS_4"/>
</dbReference>
<keyword evidence="8" id="KW-0067">ATP-binding</keyword>
<evidence type="ECO:0000256" key="11">
    <source>
        <dbReference type="ARBA" id="ARBA00023211"/>
    </source>
</evidence>
<dbReference type="CDD" id="cd00130">
    <property type="entry name" value="PAS"/>
    <property type="match status" value="1"/>
</dbReference>
<dbReference type="GO" id="GO:0016301">
    <property type="term" value="F:kinase activity"/>
    <property type="evidence" value="ECO:0007669"/>
    <property type="project" value="UniProtKB-KW"/>
</dbReference>
<evidence type="ECO:0000256" key="9">
    <source>
        <dbReference type="ARBA" id="ARBA00022842"/>
    </source>
</evidence>
<dbReference type="GO" id="GO:0004722">
    <property type="term" value="F:protein serine/threonine phosphatase activity"/>
    <property type="evidence" value="ECO:0007669"/>
    <property type="project" value="UniProtKB-EC"/>
</dbReference>
<dbReference type="Pfam" id="PF07228">
    <property type="entry name" value="SpoIIE"/>
    <property type="match status" value="1"/>
</dbReference>
<keyword evidence="19" id="KW-1185">Reference proteome</keyword>
<feature type="region of interest" description="Disordered" evidence="16">
    <location>
        <begin position="158"/>
        <end position="184"/>
    </location>
</feature>
<dbReference type="EMBL" id="FOGO01000007">
    <property type="protein sequence ID" value="SES00853.1"/>
    <property type="molecule type" value="Genomic_DNA"/>
</dbReference>
<dbReference type="InterPro" id="IPR035965">
    <property type="entry name" value="PAS-like_dom_sf"/>
</dbReference>
<dbReference type="PROSITE" id="PS50112">
    <property type="entry name" value="PAS"/>
    <property type="match status" value="1"/>
</dbReference>
<keyword evidence="5" id="KW-0547">Nucleotide-binding</keyword>
<dbReference type="InterPro" id="IPR029016">
    <property type="entry name" value="GAF-like_dom_sf"/>
</dbReference>
<name>A0A1H9TVS7_9ACTN</name>
<organism evidence="18 19">
    <name type="scientific">Streptomyces qinglanensis</name>
    <dbReference type="NCBI Taxonomy" id="943816"/>
    <lineage>
        <taxon>Bacteria</taxon>
        <taxon>Bacillati</taxon>
        <taxon>Actinomycetota</taxon>
        <taxon>Actinomycetes</taxon>
        <taxon>Kitasatosporales</taxon>
        <taxon>Streptomycetaceae</taxon>
        <taxon>Streptomyces</taxon>
    </lineage>
</organism>
<evidence type="ECO:0000256" key="16">
    <source>
        <dbReference type="SAM" id="MobiDB-lite"/>
    </source>
</evidence>
<evidence type="ECO:0000256" key="2">
    <source>
        <dbReference type="ARBA" id="ARBA00022553"/>
    </source>
</evidence>
<protein>
    <recommendedName>
        <fullName evidence="1">protein-serine/threonine phosphatase</fullName>
        <ecNumber evidence="1">3.1.3.16</ecNumber>
    </recommendedName>
    <alternativeName>
        <fullName evidence="15">Protein-serine/threonine phosphatase</fullName>
    </alternativeName>
    <alternativeName>
        <fullName evidence="14">Serine/threonine-protein kinase</fullName>
    </alternativeName>
</protein>
<dbReference type="SMART" id="SM00065">
    <property type="entry name" value="GAF"/>
    <property type="match status" value="1"/>
</dbReference>
<dbReference type="PANTHER" id="PTHR43156">
    <property type="entry name" value="STAGE II SPORULATION PROTEIN E-RELATED"/>
    <property type="match status" value="1"/>
</dbReference>
<evidence type="ECO:0000256" key="14">
    <source>
        <dbReference type="ARBA" id="ARBA00075117"/>
    </source>
</evidence>
<keyword evidence="9" id="KW-0460">Magnesium</keyword>
<dbReference type="InterPro" id="IPR000014">
    <property type="entry name" value="PAS"/>
</dbReference>
<keyword evidence="6" id="KW-0418">Kinase</keyword>
<dbReference type="AlphaFoldDB" id="A0A1H9TVS7"/>
<dbReference type="FunFam" id="3.60.40.10:FF:000005">
    <property type="entry name" value="Serine/threonine protein phosphatase"/>
    <property type="match status" value="1"/>
</dbReference>
<dbReference type="SMART" id="SM00091">
    <property type="entry name" value="PAS"/>
    <property type="match status" value="1"/>
</dbReference>
<dbReference type="InterPro" id="IPR003018">
    <property type="entry name" value="GAF"/>
</dbReference>
<feature type="compositionally biased region" description="Basic and acidic residues" evidence="16">
    <location>
        <begin position="168"/>
        <end position="182"/>
    </location>
</feature>
<evidence type="ECO:0000256" key="1">
    <source>
        <dbReference type="ARBA" id="ARBA00013081"/>
    </source>
</evidence>
<evidence type="ECO:0000256" key="7">
    <source>
        <dbReference type="ARBA" id="ARBA00022801"/>
    </source>
</evidence>
<dbReference type="SMART" id="SM00331">
    <property type="entry name" value="PP2C_SIG"/>
    <property type="match status" value="1"/>
</dbReference>
<comment type="catalytic activity">
    <reaction evidence="12">
        <text>O-phospho-L-seryl-[protein] + H2O = L-seryl-[protein] + phosphate</text>
        <dbReference type="Rhea" id="RHEA:20629"/>
        <dbReference type="Rhea" id="RHEA-COMP:9863"/>
        <dbReference type="Rhea" id="RHEA-COMP:11604"/>
        <dbReference type="ChEBI" id="CHEBI:15377"/>
        <dbReference type="ChEBI" id="CHEBI:29999"/>
        <dbReference type="ChEBI" id="CHEBI:43474"/>
        <dbReference type="ChEBI" id="CHEBI:83421"/>
        <dbReference type="EC" id="3.1.3.16"/>
    </reaction>
</comment>
<proteinExistence type="predicted"/>